<dbReference type="InterPro" id="IPR007267">
    <property type="entry name" value="GtrA_DPMS_TM"/>
</dbReference>
<gene>
    <name evidence="7" type="ORF">FHS81_000970</name>
</gene>
<evidence type="ECO:0000256" key="2">
    <source>
        <dbReference type="ARBA" id="ARBA00022692"/>
    </source>
</evidence>
<feature type="transmembrane region" description="Helical" evidence="5">
    <location>
        <begin position="107"/>
        <end position="124"/>
    </location>
</feature>
<sequence>MSAPTKLAISYAIFALIATAANIGIQVLVIHIYQGVFAILASIIAGTGVGLIVKYILDKRYIFRFHARNIAHNTRTFVLYSAMGLATTLIFWGAELCFQYAFESDEMRYLGGVIGLAIGYLTKYQLDKRYVFRTEDA</sequence>
<evidence type="ECO:0000313" key="7">
    <source>
        <dbReference type="EMBL" id="MBB3808900.1"/>
    </source>
</evidence>
<accession>A0A7W5Z2G9</accession>
<feature type="transmembrane region" description="Helical" evidence="5">
    <location>
        <begin position="36"/>
        <end position="57"/>
    </location>
</feature>
<reference evidence="7 8" key="1">
    <citation type="submission" date="2020-08" db="EMBL/GenBank/DDBJ databases">
        <title>Genomic Encyclopedia of Type Strains, Phase IV (KMG-IV): sequencing the most valuable type-strain genomes for metagenomic binning, comparative biology and taxonomic classification.</title>
        <authorList>
            <person name="Goeker M."/>
        </authorList>
    </citation>
    <scope>NUCLEOTIDE SEQUENCE [LARGE SCALE GENOMIC DNA]</scope>
    <source>
        <strain evidence="7 8">DSM 28760</strain>
    </source>
</reference>
<evidence type="ECO:0000256" key="1">
    <source>
        <dbReference type="ARBA" id="ARBA00004141"/>
    </source>
</evidence>
<dbReference type="RefSeq" id="WP_183750924.1">
    <property type="nucleotide sequence ID" value="NZ_JACICC010000002.1"/>
</dbReference>
<dbReference type="AlphaFoldDB" id="A0A7W5Z2G9"/>
<feature type="transmembrane region" description="Helical" evidence="5">
    <location>
        <begin position="7"/>
        <end position="30"/>
    </location>
</feature>
<dbReference type="GO" id="GO:0016020">
    <property type="term" value="C:membrane"/>
    <property type="evidence" value="ECO:0007669"/>
    <property type="project" value="UniProtKB-SubCell"/>
</dbReference>
<name>A0A7W5Z2G9_9HYPH</name>
<dbReference type="NCBIfam" id="NF037976">
    <property type="entry name" value="gtrA_1"/>
    <property type="match status" value="1"/>
</dbReference>
<comment type="subcellular location">
    <subcellularLocation>
        <location evidence="1">Membrane</location>
        <topology evidence="1">Multi-pass membrane protein</topology>
    </subcellularLocation>
</comment>
<protein>
    <submittedName>
        <fullName evidence="7">Putative flippase GtrA</fullName>
    </submittedName>
</protein>
<keyword evidence="3 5" id="KW-1133">Transmembrane helix</keyword>
<organism evidence="7 8">
    <name type="scientific">Pseudochelatococcus contaminans</name>
    <dbReference type="NCBI Taxonomy" id="1538103"/>
    <lineage>
        <taxon>Bacteria</taxon>
        <taxon>Pseudomonadati</taxon>
        <taxon>Pseudomonadota</taxon>
        <taxon>Alphaproteobacteria</taxon>
        <taxon>Hyphomicrobiales</taxon>
        <taxon>Chelatococcaceae</taxon>
        <taxon>Pseudochelatococcus</taxon>
    </lineage>
</organism>
<evidence type="ECO:0000256" key="3">
    <source>
        <dbReference type="ARBA" id="ARBA00022989"/>
    </source>
</evidence>
<evidence type="ECO:0000313" key="8">
    <source>
        <dbReference type="Proteomes" id="UP000537592"/>
    </source>
</evidence>
<evidence type="ECO:0000256" key="4">
    <source>
        <dbReference type="ARBA" id="ARBA00023136"/>
    </source>
</evidence>
<dbReference type="Pfam" id="PF04138">
    <property type="entry name" value="GtrA_DPMS_TM"/>
    <property type="match status" value="1"/>
</dbReference>
<feature type="domain" description="GtrA/DPMS transmembrane" evidence="6">
    <location>
        <begin position="11"/>
        <end position="132"/>
    </location>
</feature>
<keyword evidence="2 5" id="KW-0812">Transmembrane</keyword>
<dbReference type="EMBL" id="JACICC010000002">
    <property type="protein sequence ID" value="MBB3808900.1"/>
    <property type="molecule type" value="Genomic_DNA"/>
</dbReference>
<feature type="transmembrane region" description="Helical" evidence="5">
    <location>
        <begin position="77"/>
        <end position="101"/>
    </location>
</feature>
<dbReference type="Proteomes" id="UP000537592">
    <property type="component" value="Unassembled WGS sequence"/>
</dbReference>
<proteinExistence type="predicted"/>
<keyword evidence="4 5" id="KW-0472">Membrane</keyword>
<comment type="caution">
    <text evidence="7">The sequence shown here is derived from an EMBL/GenBank/DDBJ whole genome shotgun (WGS) entry which is preliminary data.</text>
</comment>
<evidence type="ECO:0000259" key="6">
    <source>
        <dbReference type="Pfam" id="PF04138"/>
    </source>
</evidence>
<dbReference type="GO" id="GO:0000271">
    <property type="term" value="P:polysaccharide biosynthetic process"/>
    <property type="evidence" value="ECO:0007669"/>
    <property type="project" value="InterPro"/>
</dbReference>
<keyword evidence="8" id="KW-1185">Reference proteome</keyword>
<evidence type="ECO:0000256" key="5">
    <source>
        <dbReference type="SAM" id="Phobius"/>
    </source>
</evidence>